<reference evidence="8" key="2">
    <citation type="journal article" date="2007" name="PLoS Biol.">
        <title>Survey sequencing and comparative analysis of the elephant shark (Callorhinchus milii) genome.</title>
        <authorList>
            <person name="Venkatesh B."/>
            <person name="Kirkness E.F."/>
            <person name="Loh Y.H."/>
            <person name="Halpern A.L."/>
            <person name="Lee A.P."/>
            <person name="Johnson J."/>
            <person name="Dandona N."/>
            <person name="Viswanathan L.D."/>
            <person name="Tay A."/>
            <person name="Venter J.C."/>
            <person name="Strausberg R.L."/>
            <person name="Brenner S."/>
        </authorList>
    </citation>
    <scope>NUCLEOTIDE SEQUENCE [LARGE SCALE GENOMIC DNA]</scope>
</reference>
<evidence type="ECO:0008006" key="9">
    <source>
        <dbReference type="Google" id="ProtNLM"/>
    </source>
</evidence>
<dbReference type="Pfam" id="PF00643">
    <property type="entry name" value="zf-B_box"/>
    <property type="match status" value="1"/>
</dbReference>
<dbReference type="PROSITE" id="PS00518">
    <property type="entry name" value="ZF_RING_1"/>
    <property type="match status" value="1"/>
</dbReference>
<dbReference type="InterPro" id="IPR017907">
    <property type="entry name" value="Znf_RING_CS"/>
</dbReference>
<dbReference type="PANTHER" id="PTHR25465:SF77">
    <property type="entry name" value="E3 UBIQUITIN_ISG15 LIGASE TRIM25"/>
    <property type="match status" value="1"/>
</dbReference>
<dbReference type="GO" id="GO:0008270">
    <property type="term" value="F:zinc ion binding"/>
    <property type="evidence" value="ECO:0007669"/>
    <property type="project" value="UniProtKB-KW"/>
</dbReference>
<dbReference type="AlphaFoldDB" id="A0A4W3HAF0"/>
<dbReference type="Proteomes" id="UP000314986">
    <property type="component" value="Unassembled WGS sequence"/>
</dbReference>
<dbReference type="Gene3D" id="3.30.160.60">
    <property type="entry name" value="Classic Zinc Finger"/>
    <property type="match status" value="1"/>
</dbReference>
<evidence type="ECO:0000259" key="5">
    <source>
        <dbReference type="PROSITE" id="PS50089"/>
    </source>
</evidence>
<keyword evidence="8" id="KW-1185">Reference proteome</keyword>
<feature type="domain" description="B box-type" evidence="6">
    <location>
        <begin position="153"/>
        <end position="185"/>
    </location>
</feature>
<dbReference type="GeneTree" id="ENSGT00940000164979"/>
<dbReference type="PROSITE" id="PS50089">
    <property type="entry name" value="ZF_RING_2"/>
    <property type="match status" value="1"/>
</dbReference>
<reference evidence="8" key="1">
    <citation type="journal article" date="2006" name="Science">
        <title>Ancient noncoding elements conserved in the human genome.</title>
        <authorList>
            <person name="Venkatesh B."/>
            <person name="Kirkness E.F."/>
            <person name="Loh Y.H."/>
            <person name="Halpern A.L."/>
            <person name="Lee A.P."/>
            <person name="Johnson J."/>
            <person name="Dandona N."/>
            <person name="Viswanathan L.D."/>
            <person name="Tay A."/>
            <person name="Venter J.C."/>
            <person name="Strausberg R.L."/>
            <person name="Brenner S."/>
        </authorList>
    </citation>
    <scope>NUCLEOTIDE SEQUENCE [LARGE SCALE GENOMIC DNA]</scope>
</reference>
<dbReference type="PANTHER" id="PTHR25465">
    <property type="entry name" value="B-BOX DOMAIN CONTAINING"/>
    <property type="match status" value="1"/>
</dbReference>
<dbReference type="STRING" id="7868.ENSCMIP00000006824"/>
<evidence type="ECO:0000256" key="1">
    <source>
        <dbReference type="ARBA" id="ARBA00022723"/>
    </source>
</evidence>
<dbReference type="InterPro" id="IPR000315">
    <property type="entry name" value="Znf_B-box"/>
</dbReference>
<evidence type="ECO:0000259" key="6">
    <source>
        <dbReference type="PROSITE" id="PS50119"/>
    </source>
</evidence>
<feature type="domain" description="RING-type" evidence="5">
    <location>
        <begin position="17"/>
        <end position="61"/>
    </location>
</feature>
<reference evidence="8" key="3">
    <citation type="journal article" date="2014" name="Nature">
        <title>Elephant shark genome provides unique insights into gnathostome evolution.</title>
        <authorList>
            <consortium name="International Elephant Shark Genome Sequencing Consortium"/>
            <person name="Venkatesh B."/>
            <person name="Lee A.P."/>
            <person name="Ravi V."/>
            <person name="Maurya A.K."/>
            <person name="Lian M.M."/>
            <person name="Swann J.B."/>
            <person name="Ohta Y."/>
            <person name="Flajnik M.F."/>
            <person name="Sutoh Y."/>
            <person name="Kasahara M."/>
            <person name="Hoon S."/>
            <person name="Gangu V."/>
            <person name="Roy S.W."/>
            <person name="Irimia M."/>
            <person name="Korzh V."/>
            <person name="Kondrychyn I."/>
            <person name="Lim Z.W."/>
            <person name="Tay B.H."/>
            <person name="Tohari S."/>
            <person name="Kong K.W."/>
            <person name="Ho S."/>
            <person name="Lorente-Galdos B."/>
            <person name="Quilez J."/>
            <person name="Marques-Bonet T."/>
            <person name="Raney B.J."/>
            <person name="Ingham P.W."/>
            <person name="Tay A."/>
            <person name="Hillier L.W."/>
            <person name="Minx P."/>
            <person name="Boehm T."/>
            <person name="Wilson R.K."/>
            <person name="Brenner S."/>
            <person name="Warren W.C."/>
        </authorList>
    </citation>
    <scope>NUCLEOTIDE SEQUENCE [LARGE SCALE GENOMIC DNA]</scope>
</reference>
<evidence type="ECO:0000256" key="3">
    <source>
        <dbReference type="ARBA" id="ARBA00022833"/>
    </source>
</evidence>
<evidence type="ECO:0000256" key="2">
    <source>
        <dbReference type="ARBA" id="ARBA00022771"/>
    </source>
</evidence>
<dbReference type="InParanoid" id="A0A4W3HAF0"/>
<dbReference type="Ensembl" id="ENSCMIT00000007039.1">
    <property type="protein sequence ID" value="ENSCMIP00000006824.1"/>
    <property type="gene ID" value="ENSCMIG00000003808.1"/>
</dbReference>
<keyword evidence="2 4" id="KW-0863">Zinc-finger</keyword>
<reference evidence="7" key="4">
    <citation type="submission" date="2025-08" db="UniProtKB">
        <authorList>
            <consortium name="Ensembl"/>
        </authorList>
    </citation>
    <scope>IDENTIFICATION</scope>
</reference>
<proteinExistence type="predicted"/>
<dbReference type="PROSITE" id="PS50119">
    <property type="entry name" value="ZF_BBOX"/>
    <property type="match status" value="1"/>
</dbReference>
<evidence type="ECO:0000313" key="8">
    <source>
        <dbReference type="Proteomes" id="UP000314986"/>
    </source>
</evidence>
<dbReference type="InterPro" id="IPR001841">
    <property type="entry name" value="Znf_RING"/>
</dbReference>
<name>A0A4W3HAF0_CALMI</name>
<accession>A0A4W3HAF0</accession>
<protein>
    <recommendedName>
        <fullName evidence="9">E3 ubiquitin/ISG15 ligase TRIM25-like protein</fullName>
    </recommendedName>
</protein>
<sequence length="216" mass="24648">MAASVSPLCGLEEDLTCSICLGVFEFPVTVPCGHSFCLSCLQQFWCGDRQFLLGFTCPQCRTAFTTKPELKKNNVLCTVVEEFLRSRNPPECSPEKQLQQPGDVACDSCPPRGNRATRTCLTCMASFCPNHLEPHQNSAAFQSHQLREPLRDLQERKCEEHSKILEFFCEEHSKCICSLCLLSHKLCRTASMEDTKKDKEVKGRKQYLIERLWKYN</sequence>
<evidence type="ECO:0000313" key="7">
    <source>
        <dbReference type="Ensembl" id="ENSCMIP00000006824.1"/>
    </source>
</evidence>
<dbReference type="SUPFAM" id="SSF57850">
    <property type="entry name" value="RING/U-box"/>
    <property type="match status" value="1"/>
</dbReference>
<dbReference type="OMA" id="ESHYTSA"/>
<organism evidence="7 8">
    <name type="scientific">Callorhinchus milii</name>
    <name type="common">Ghost shark</name>
    <dbReference type="NCBI Taxonomy" id="7868"/>
    <lineage>
        <taxon>Eukaryota</taxon>
        <taxon>Metazoa</taxon>
        <taxon>Chordata</taxon>
        <taxon>Craniata</taxon>
        <taxon>Vertebrata</taxon>
        <taxon>Chondrichthyes</taxon>
        <taxon>Holocephali</taxon>
        <taxon>Chimaeriformes</taxon>
        <taxon>Callorhinchidae</taxon>
        <taxon>Callorhinchus</taxon>
    </lineage>
</organism>
<dbReference type="CDD" id="cd19776">
    <property type="entry name" value="Bbox2_TRIM25_C-IV"/>
    <property type="match status" value="1"/>
</dbReference>
<dbReference type="Gene3D" id="4.10.830.40">
    <property type="match status" value="1"/>
</dbReference>
<dbReference type="InterPro" id="IPR051051">
    <property type="entry name" value="E3_ubiq-ligase_TRIM/RNF"/>
</dbReference>
<dbReference type="Gene3D" id="3.30.40.10">
    <property type="entry name" value="Zinc/RING finger domain, C3HC4 (zinc finger)"/>
    <property type="match status" value="1"/>
</dbReference>
<keyword evidence="3" id="KW-0862">Zinc</keyword>
<dbReference type="SUPFAM" id="SSF57845">
    <property type="entry name" value="B-box zinc-binding domain"/>
    <property type="match status" value="1"/>
</dbReference>
<evidence type="ECO:0000256" key="4">
    <source>
        <dbReference type="PROSITE-ProRule" id="PRU00024"/>
    </source>
</evidence>
<dbReference type="InterPro" id="IPR013083">
    <property type="entry name" value="Znf_RING/FYVE/PHD"/>
</dbReference>
<dbReference type="SMART" id="SM00184">
    <property type="entry name" value="RING"/>
    <property type="match status" value="1"/>
</dbReference>
<reference evidence="7" key="5">
    <citation type="submission" date="2025-09" db="UniProtKB">
        <authorList>
            <consortium name="Ensembl"/>
        </authorList>
    </citation>
    <scope>IDENTIFICATION</scope>
</reference>
<dbReference type="CDD" id="cd19842">
    <property type="entry name" value="Bbox1_TRIM25-like_C-IV"/>
    <property type="match status" value="1"/>
</dbReference>
<keyword evidence="1" id="KW-0479">Metal-binding</keyword>
<dbReference type="Pfam" id="PF15227">
    <property type="entry name" value="zf-C3HC4_4"/>
    <property type="match status" value="1"/>
</dbReference>